<dbReference type="OrthoDB" id="439046at2759"/>
<dbReference type="PANTHER" id="PTHR13504">
    <property type="entry name" value="FIDO DOMAIN-CONTAINING PROTEIN DDB_G0283145"/>
    <property type="match status" value="1"/>
</dbReference>
<name>A0A0C3FW14_PILCF</name>
<protein>
    <recommendedName>
        <fullName evidence="2">Fido domain-containing protein</fullName>
    </recommendedName>
</protein>
<dbReference type="InterPro" id="IPR003812">
    <property type="entry name" value="Fido"/>
</dbReference>
<evidence type="ECO:0000256" key="1">
    <source>
        <dbReference type="PIRSR" id="PIRSR640198-1"/>
    </source>
</evidence>
<reference evidence="3 4" key="1">
    <citation type="submission" date="2014-04" db="EMBL/GenBank/DDBJ databases">
        <authorList>
            <consortium name="DOE Joint Genome Institute"/>
            <person name="Kuo A."/>
            <person name="Tarkka M."/>
            <person name="Buscot F."/>
            <person name="Kohler A."/>
            <person name="Nagy L.G."/>
            <person name="Floudas D."/>
            <person name="Copeland A."/>
            <person name="Barry K.W."/>
            <person name="Cichocki N."/>
            <person name="Veneault-Fourrey C."/>
            <person name="LaButti K."/>
            <person name="Lindquist E.A."/>
            <person name="Lipzen A."/>
            <person name="Lundell T."/>
            <person name="Morin E."/>
            <person name="Murat C."/>
            <person name="Sun H."/>
            <person name="Tunlid A."/>
            <person name="Henrissat B."/>
            <person name="Grigoriev I.V."/>
            <person name="Hibbett D.S."/>
            <person name="Martin F."/>
            <person name="Nordberg H.P."/>
            <person name="Cantor M.N."/>
            <person name="Hua S.X."/>
        </authorList>
    </citation>
    <scope>NUCLEOTIDE SEQUENCE [LARGE SCALE GENOMIC DNA]</scope>
    <source>
        <strain evidence="3 4">F 1598</strain>
    </source>
</reference>
<dbReference type="STRING" id="765440.A0A0C3FW14"/>
<feature type="domain" description="Fido" evidence="2">
    <location>
        <begin position="92"/>
        <end position="225"/>
    </location>
</feature>
<dbReference type="PROSITE" id="PS51459">
    <property type="entry name" value="FIDO"/>
    <property type="match status" value="1"/>
</dbReference>
<feature type="active site" evidence="1">
    <location>
        <position position="166"/>
    </location>
</feature>
<dbReference type="InterPro" id="IPR040198">
    <property type="entry name" value="Fido_containing"/>
</dbReference>
<dbReference type="SUPFAM" id="SSF140931">
    <property type="entry name" value="Fic-like"/>
    <property type="match status" value="1"/>
</dbReference>
<keyword evidence="4" id="KW-1185">Reference proteome</keyword>
<evidence type="ECO:0000259" key="2">
    <source>
        <dbReference type="PROSITE" id="PS51459"/>
    </source>
</evidence>
<dbReference type="Proteomes" id="UP000054166">
    <property type="component" value="Unassembled WGS sequence"/>
</dbReference>
<dbReference type="AlphaFoldDB" id="A0A0C3FW14"/>
<evidence type="ECO:0000313" key="3">
    <source>
        <dbReference type="EMBL" id="KIM82736.1"/>
    </source>
</evidence>
<dbReference type="EMBL" id="KN832993">
    <property type="protein sequence ID" value="KIM82736.1"/>
    <property type="molecule type" value="Genomic_DNA"/>
</dbReference>
<proteinExistence type="predicted"/>
<organism evidence="3 4">
    <name type="scientific">Piloderma croceum (strain F 1598)</name>
    <dbReference type="NCBI Taxonomy" id="765440"/>
    <lineage>
        <taxon>Eukaryota</taxon>
        <taxon>Fungi</taxon>
        <taxon>Dikarya</taxon>
        <taxon>Basidiomycota</taxon>
        <taxon>Agaricomycotina</taxon>
        <taxon>Agaricomycetes</taxon>
        <taxon>Agaricomycetidae</taxon>
        <taxon>Atheliales</taxon>
        <taxon>Atheliaceae</taxon>
        <taxon>Piloderma</taxon>
    </lineage>
</organism>
<dbReference type="Pfam" id="PF02661">
    <property type="entry name" value="Fic"/>
    <property type="match status" value="1"/>
</dbReference>
<dbReference type="InterPro" id="IPR036597">
    <property type="entry name" value="Fido-like_dom_sf"/>
</dbReference>
<evidence type="ECO:0000313" key="4">
    <source>
        <dbReference type="Proteomes" id="UP000054166"/>
    </source>
</evidence>
<dbReference type="HOGENOM" id="CLU_1256165_0_0_1"/>
<reference evidence="4" key="2">
    <citation type="submission" date="2015-01" db="EMBL/GenBank/DDBJ databases">
        <title>Evolutionary Origins and Diversification of the Mycorrhizal Mutualists.</title>
        <authorList>
            <consortium name="DOE Joint Genome Institute"/>
            <consortium name="Mycorrhizal Genomics Consortium"/>
            <person name="Kohler A."/>
            <person name="Kuo A."/>
            <person name="Nagy L.G."/>
            <person name="Floudas D."/>
            <person name="Copeland A."/>
            <person name="Barry K.W."/>
            <person name="Cichocki N."/>
            <person name="Veneault-Fourrey C."/>
            <person name="LaButti K."/>
            <person name="Lindquist E.A."/>
            <person name="Lipzen A."/>
            <person name="Lundell T."/>
            <person name="Morin E."/>
            <person name="Murat C."/>
            <person name="Riley R."/>
            <person name="Ohm R."/>
            <person name="Sun H."/>
            <person name="Tunlid A."/>
            <person name="Henrissat B."/>
            <person name="Grigoriev I.V."/>
            <person name="Hibbett D.S."/>
            <person name="Martin F."/>
        </authorList>
    </citation>
    <scope>NUCLEOTIDE SEQUENCE [LARGE SCALE GENOMIC DNA]</scope>
    <source>
        <strain evidence="4">F 1598</strain>
    </source>
</reference>
<gene>
    <name evidence="3" type="ORF">PILCRDRAFT_820038</name>
</gene>
<dbReference type="PANTHER" id="PTHR13504:SF38">
    <property type="entry name" value="FIDO DOMAIN-CONTAINING PROTEIN"/>
    <property type="match status" value="1"/>
</dbReference>
<sequence length="238" mass="26754">MREGFLEEEVELLPDSALQDKTIIIDILRDTHKALDLILNIAHDPSKLTVDLLLELHCVCMKTANILPIVRKVVGDTALEGQRHITEAQMHTTEFEIKYTNVMLTRQATKKNVVIAGPPRVQFCPFDDVVGELGRFVHLARQWLKNWPRNPFASASWLHLVIATIHPFENGNGRVARLIASIPLVKADLPPLCISSNAALKKDYFEGIGNARDNNYPPLVQVFIKSLEASIGMIEMFE</sequence>
<accession>A0A0C3FW14</accession>
<dbReference type="InParanoid" id="A0A0C3FW14"/>
<dbReference type="Gene3D" id="1.10.3290.10">
    <property type="entry name" value="Fido-like domain"/>
    <property type="match status" value="1"/>
</dbReference>